<keyword evidence="7" id="KW-0675">Receptor</keyword>
<dbReference type="PROSITE" id="PS50060">
    <property type="entry name" value="MAM_2"/>
    <property type="match status" value="2"/>
</dbReference>
<name>A0A6F9DK76_9ASCI</name>
<dbReference type="PANTHER" id="PTHR23282:SF146">
    <property type="entry name" value="RT07201P-RELATED"/>
    <property type="match status" value="1"/>
</dbReference>
<proteinExistence type="evidence at transcript level"/>
<reference evidence="7" key="1">
    <citation type="submission" date="2020-04" db="EMBL/GenBank/DDBJ databases">
        <authorList>
            <person name="Neveu A P."/>
        </authorList>
    </citation>
    <scope>NUCLEOTIDE SEQUENCE</scope>
    <source>
        <tissue evidence="7">Whole embryo</tissue>
    </source>
</reference>
<feature type="compositionally biased region" description="Low complexity" evidence="3">
    <location>
        <begin position="790"/>
        <end position="807"/>
    </location>
</feature>
<dbReference type="InterPro" id="IPR051560">
    <property type="entry name" value="MAM_domain-containing"/>
</dbReference>
<evidence type="ECO:0000259" key="6">
    <source>
        <dbReference type="PROSITE" id="PS50853"/>
    </source>
</evidence>
<dbReference type="CDD" id="cd00037">
    <property type="entry name" value="CLECT"/>
    <property type="match status" value="1"/>
</dbReference>
<dbReference type="CDD" id="cd00063">
    <property type="entry name" value="FN3"/>
    <property type="match status" value="1"/>
</dbReference>
<protein>
    <submittedName>
        <fullName evidence="7">MAM and LDL-receptor class A domain-containing protein 1-like</fullName>
    </submittedName>
</protein>
<dbReference type="PROSITE" id="PS50041">
    <property type="entry name" value="C_TYPE_LECTIN_2"/>
    <property type="match status" value="1"/>
</dbReference>
<feature type="region of interest" description="Disordered" evidence="3">
    <location>
        <begin position="662"/>
        <end position="696"/>
    </location>
</feature>
<evidence type="ECO:0000256" key="1">
    <source>
        <dbReference type="ARBA" id="ARBA00022737"/>
    </source>
</evidence>
<dbReference type="InterPro" id="IPR018378">
    <property type="entry name" value="C-type_lectin_CS"/>
</dbReference>
<feature type="domain" description="C-type lectin" evidence="4">
    <location>
        <begin position="1168"/>
        <end position="1293"/>
    </location>
</feature>
<feature type="domain" description="MAM" evidence="5">
    <location>
        <begin position="830"/>
        <end position="992"/>
    </location>
</feature>
<dbReference type="InterPro" id="IPR013783">
    <property type="entry name" value="Ig-like_fold"/>
</dbReference>
<dbReference type="PROSITE" id="PS50853">
    <property type="entry name" value="FN3"/>
    <property type="match status" value="1"/>
</dbReference>
<dbReference type="EMBL" id="LR787739">
    <property type="protein sequence ID" value="CAB3263601.1"/>
    <property type="molecule type" value="mRNA"/>
</dbReference>
<evidence type="ECO:0000313" key="7">
    <source>
        <dbReference type="EMBL" id="CAB3263601.1"/>
    </source>
</evidence>
<feature type="domain" description="Fibronectin type-III" evidence="6">
    <location>
        <begin position="695"/>
        <end position="788"/>
    </location>
</feature>
<feature type="compositionally biased region" description="Pro residues" evidence="3">
    <location>
        <begin position="686"/>
        <end position="695"/>
    </location>
</feature>
<dbReference type="InterPro" id="IPR003961">
    <property type="entry name" value="FN3_dom"/>
</dbReference>
<dbReference type="PANTHER" id="PTHR23282">
    <property type="entry name" value="APICAL ENDOSOMAL GLYCOPROTEIN PRECURSOR"/>
    <property type="match status" value="1"/>
</dbReference>
<organism evidence="7">
    <name type="scientific">Phallusia mammillata</name>
    <dbReference type="NCBI Taxonomy" id="59560"/>
    <lineage>
        <taxon>Eukaryota</taxon>
        <taxon>Metazoa</taxon>
        <taxon>Chordata</taxon>
        <taxon>Tunicata</taxon>
        <taxon>Ascidiacea</taxon>
        <taxon>Phlebobranchia</taxon>
        <taxon>Ascidiidae</taxon>
        <taxon>Phallusia</taxon>
    </lineage>
</organism>
<dbReference type="Pfam" id="PF00041">
    <property type="entry name" value="fn3"/>
    <property type="match status" value="1"/>
</dbReference>
<feature type="compositionally biased region" description="Low complexity" evidence="3">
    <location>
        <begin position="663"/>
        <end position="685"/>
    </location>
</feature>
<dbReference type="GO" id="GO:0016020">
    <property type="term" value="C:membrane"/>
    <property type="evidence" value="ECO:0007669"/>
    <property type="project" value="InterPro"/>
</dbReference>
<feature type="domain" description="MAM" evidence="5">
    <location>
        <begin position="995"/>
        <end position="1159"/>
    </location>
</feature>
<dbReference type="PRINTS" id="PR00020">
    <property type="entry name" value="MAMDOMAIN"/>
</dbReference>
<dbReference type="FunFam" id="2.60.120.200:FF:000182">
    <property type="entry name" value="MAM and LDL-receptor class A domain-containing protein 1"/>
    <property type="match status" value="2"/>
</dbReference>
<dbReference type="PROSITE" id="PS00740">
    <property type="entry name" value="MAM_1"/>
    <property type="match status" value="1"/>
</dbReference>
<dbReference type="SUPFAM" id="SSF49899">
    <property type="entry name" value="Concanavalin A-like lectins/glucanases"/>
    <property type="match status" value="2"/>
</dbReference>
<gene>
    <name evidence="7" type="primary">Malrd1-002</name>
</gene>
<dbReference type="InterPro" id="IPR036116">
    <property type="entry name" value="FN3_sf"/>
</dbReference>
<dbReference type="Gene3D" id="2.60.40.10">
    <property type="entry name" value="Immunoglobulins"/>
    <property type="match status" value="1"/>
</dbReference>
<feature type="region of interest" description="Disordered" evidence="3">
    <location>
        <begin position="854"/>
        <end position="874"/>
    </location>
</feature>
<dbReference type="Pfam" id="PF00629">
    <property type="entry name" value="MAM"/>
    <property type="match status" value="2"/>
</dbReference>
<dbReference type="PROSITE" id="PS00615">
    <property type="entry name" value="C_TYPE_LECTIN_1"/>
    <property type="match status" value="1"/>
</dbReference>
<dbReference type="InterPro" id="IPR016187">
    <property type="entry name" value="CTDL_fold"/>
</dbReference>
<dbReference type="Pfam" id="PF00059">
    <property type="entry name" value="Lectin_C"/>
    <property type="match status" value="1"/>
</dbReference>
<evidence type="ECO:0000256" key="2">
    <source>
        <dbReference type="ARBA" id="ARBA00023157"/>
    </source>
</evidence>
<dbReference type="SUPFAM" id="SSF49265">
    <property type="entry name" value="Fibronectin type III"/>
    <property type="match status" value="1"/>
</dbReference>
<feature type="compositionally biased region" description="Polar residues" evidence="3">
    <location>
        <begin position="855"/>
        <end position="865"/>
    </location>
</feature>
<evidence type="ECO:0000259" key="4">
    <source>
        <dbReference type="PROSITE" id="PS50041"/>
    </source>
</evidence>
<dbReference type="SMART" id="SM00060">
    <property type="entry name" value="FN3"/>
    <property type="match status" value="1"/>
</dbReference>
<evidence type="ECO:0000259" key="5">
    <source>
        <dbReference type="PROSITE" id="PS50060"/>
    </source>
</evidence>
<sequence>MRNGTNELIGRIELVENKADNHKMEIDYLSEQMVQNTDKLEAQKQRTNSIAERVGELERGNNQQISSAGVMAVDEVRQALVKLTGALARRNATAWSLSQRSSSIEFPLEGDYAVYQEVEPASEGVGTEVDFYSLDVATAQANTSLQEFLKETNSNIGHLTSNLITALRAISGSFSADPVGPTMHQEPPRNHGNHDAFGAVILDFSDRLVDVEMLVLSMNASMHLTSQDGGNELDKIVELSQNITDLWTLVDQLQTNGREKETLIHTALQKVDDVRDDVASQGANIFNVLSDIKYFNTTIQELSDTQGVQHYVLGNMLQQQEQHTSDLQRWRRQMDEIGVESSHALSTATNATNKCNKLDTRIDRELSGLQSQIAENRNNLGASLAENFTAIRNGLEEAKNMARSLGEEMRQRFEEKEHPSISEIQLEHIDNQINDFYRRQQDMETSLRESDIRFLSMEDQITEINELIPLLSNDTRQRVQQVVKFLGSEIEEVEKRSLLHLSDLQNTLSTLTATLMSEDQKMANLLNSINATVWVNSEDLAGLTRTTNNLLSQDQNTQLALMRHSTELKGFTRTFRTIEDLIRTVTETVTLNSNQITIITGDLQTSSDRQTTTMDLVTDMLSNHSIEIEHLTNQISALAQDIHNRASVHVVIPNKNPAVSRFSTVKPTTAPPTTVSSTTTTTLPLPTTPLGPVPEPTGLSVISSTATELTMSWLPVEDPSVDEYRVIVQNIHGAHASSEVVTSSPPATIGNLDPGSRYLITLYSSRNGELSKPLNGLGETLFRPSPRPAVPTTTTTLPALPTPSSTPDSNAISVSNDYSNQVNIADMADFYCDFETSGLCNFLDDTSDDFDWMRNNGTTPSSDTGPSRDHTLGSDNGHYMFIEASRPRQPGDKARLVSPLMEPTTGQCLEFYYHMFGVGAGELQVHMQHAGARTRTQVWADIGNHGDQWKRAKTTISSDLPFQIVFEGIRGTDYHSDIAFDDVIIKPGACPKPMLQCGFEDDTLCGFTQDSSDDFDWTQNTGATSSADTGPITDHTLGGAGGHYIYLEASNPRYPGDITRISSPTLNPTNAQCLQFYYHMHGVDIGSLKVYLRQTSQPNDLGIAIWSKHGSQGNDWILGRTSILSTEAFQIVFEGSRGDDYHGDIALDDVVITDGFCDQPVCPVGRKFGDLCYKVEETGRTYQDASAVCKSNGGLLAAVKTQEQQNFLVDMVSGYGNEWTLFWIGLDDKVTEGRFVYSDDMPLAMSDRSFGAWAAGEPNDALGDEDCVNMEYQSKQRRWNDVPCNRENWFICQYPVSM</sequence>
<dbReference type="InterPro" id="IPR016186">
    <property type="entry name" value="C-type_lectin-like/link_sf"/>
</dbReference>
<accession>A0A6F9DK76</accession>
<feature type="region of interest" description="Disordered" evidence="3">
    <location>
        <begin position="778"/>
        <end position="810"/>
    </location>
</feature>
<dbReference type="InterPro" id="IPR001304">
    <property type="entry name" value="C-type_lectin-like"/>
</dbReference>
<dbReference type="Gene3D" id="3.10.100.10">
    <property type="entry name" value="Mannose-Binding Protein A, subunit A"/>
    <property type="match status" value="1"/>
</dbReference>
<evidence type="ECO:0000256" key="3">
    <source>
        <dbReference type="SAM" id="MobiDB-lite"/>
    </source>
</evidence>
<dbReference type="SMART" id="SM00137">
    <property type="entry name" value="MAM"/>
    <property type="match status" value="2"/>
</dbReference>
<dbReference type="CDD" id="cd06263">
    <property type="entry name" value="MAM"/>
    <property type="match status" value="2"/>
</dbReference>
<dbReference type="InterPro" id="IPR000998">
    <property type="entry name" value="MAM_dom"/>
</dbReference>
<keyword evidence="2" id="KW-1015">Disulfide bond</keyword>
<dbReference type="Gene3D" id="2.60.120.200">
    <property type="match status" value="2"/>
</dbReference>
<dbReference type="SMART" id="SM00034">
    <property type="entry name" value="CLECT"/>
    <property type="match status" value="1"/>
</dbReference>
<dbReference type="InterPro" id="IPR013320">
    <property type="entry name" value="ConA-like_dom_sf"/>
</dbReference>
<keyword evidence="1" id="KW-0677">Repeat</keyword>
<dbReference type="SUPFAM" id="SSF56436">
    <property type="entry name" value="C-type lectin-like"/>
    <property type="match status" value="1"/>
</dbReference>